<dbReference type="EMBL" id="SNVX01000002">
    <property type="protein sequence ID" value="TDN60678.1"/>
    <property type="molecule type" value="Genomic_DNA"/>
</dbReference>
<keyword evidence="2" id="KW-1185">Reference proteome</keyword>
<dbReference type="RefSeq" id="WP_133460466.1">
    <property type="nucleotide sequence ID" value="NZ_SNVX01000002.1"/>
</dbReference>
<comment type="caution">
    <text evidence="1">The sequence shown here is derived from an EMBL/GenBank/DDBJ whole genome shotgun (WGS) entry which is preliminary data.</text>
</comment>
<dbReference type="Proteomes" id="UP000295530">
    <property type="component" value="Unassembled WGS sequence"/>
</dbReference>
<dbReference type="InterPro" id="IPR036388">
    <property type="entry name" value="WH-like_DNA-bd_sf"/>
</dbReference>
<dbReference type="Gene3D" id="1.10.10.10">
    <property type="entry name" value="Winged helix-like DNA-binding domain superfamily/Winged helix DNA-binding domain"/>
    <property type="match status" value="1"/>
</dbReference>
<protein>
    <submittedName>
        <fullName evidence="1">Putative transcription regulator DUF1323</fullName>
    </submittedName>
</protein>
<dbReference type="InterPro" id="IPR009061">
    <property type="entry name" value="DNA-bd_dom_put_sf"/>
</dbReference>
<gene>
    <name evidence="1" type="ORF">EC847_102258</name>
</gene>
<organism evidence="1 2">
    <name type="scientific">Scandinavium goeteborgense</name>
    <dbReference type="NCBI Taxonomy" id="1851514"/>
    <lineage>
        <taxon>Bacteria</taxon>
        <taxon>Pseudomonadati</taxon>
        <taxon>Pseudomonadota</taxon>
        <taxon>Gammaproteobacteria</taxon>
        <taxon>Enterobacterales</taxon>
        <taxon>Enterobacteriaceae</taxon>
        <taxon>Scandinavium</taxon>
    </lineage>
</organism>
<proteinExistence type="predicted"/>
<accession>A0A4R6EPL1</accession>
<evidence type="ECO:0000313" key="2">
    <source>
        <dbReference type="Proteomes" id="UP000295530"/>
    </source>
</evidence>
<dbReference type="AlphaFoldDB" id="A0A4R6EPL1"/>
<name>A0A4R6EPL1_SCAGO</name>
<dbReference type="InterPro" id="IPR010749">
    <property type="entry name" value="YfeC-like"/>
</dbReference>
<sequence length="120" mass="13472">MLKERMTPEELAHLTGYSRQTINKWVRKEGWQTSPRPGVQGGKARLVHVSDDVRDFIRSAQRAADFSGGAYHPAEDSFDALLLSLAKEMSDHEQKELTSLLLREGITGLLLRLGIRTQGK</sequence>
<dbReference type="OrthoDB" id="6538337at2"/>
<dbReference type="Pfam" id="PF07037">
    <property type="entry name" value="YfeC-like"/>
    <property type="match status" value="1"/>
</dbReference>
<dbReference type="SUPFAM" id="SSF46955">
    <property type="entry name" value="Putative DNA-binding domain"/>
    <property type="match status" value="1"/>
</dbReference>
<evidence type="ECO:0000313" key="1">
    <source>
        <dbReference type="EMBL" id="TDN60678.1"/>
    </source>
</evidence>
<reference evidence="1 2" key="1">
    <citation type="submission" date="2019-03" db="EMBL/GenBank/DDBJ databases">
        <title>Genomic analyses of the natural microbiome of Caenorhabditis elegans.</title>
        <authorList>
            <person name="Samuel B."/>
        </authorList>
    </citation>
    <scope>NUCLEOTIDE SEQUENCE [LARGE SCALE GENOMIC DNA]</scope>
    <source>
        <strain evidence="1 2">BIGb0156</strain>
    </source>
</reference>